<evidence type="ECO:0000256" key="2">
    <source>
        <dbReference type="ARBA" id="ARBA00004496"/>
    </source>
</evidence>
<keyword evidence="6" id="KW-0832">Ubl conjugation</keyword>
<accession>A0A328D8G4</accession>
<evidence type="ECO:0000256" key="9">
    <source>
        <dbReference type="ARBA" id="ARBA00023242"/>
    </source>
</evidence>
<feature type="domain" description="Zinc-finger" evidence="11">
    <location>
        <begin position="297"/>
        <end position="426"/>
    </location>
</feature>
<dbReference type="Proteomes" id="UP000249390">
    <property type="component" value="Unassembled WGS sequence"/>
</dbReference>
<dbReference type="InterPro" id="IPR040221">
    <property type="entry name" value="CDCA7/CDA7L"/>
</dbReference>
<dbReference type="PANTHER" id="PTHR31169">
    <property type="entry name" value="OS05G0300700 PROTEIN"/>
    <property type="match status" value="1"/>
</dbReference>
<dbReference type="Pfam" id="PF10497">
    <property type="entry name" value="zf-4CXXC_R1"/>
    <property type="match status" value="1"/>
</dbReference>
<evidence type="ECO:0000313" key="13">
    <source>
        <dbReference type="Proteomes" id="UP000249390"/>
    </source>
</evidence>
<reference evidence="12 13" key="1">
    <citation type="submission" date="2018-06" db="EMBL/GenBank/DDBJ databases">
        <title>The Genome of Cuscuta australis (Dodder) Provides Insight into the Evolution of Plant Parasitism.</title>
        <authorList>
            <person name="Liu H."/>
        </authorList>
    </citation>
    <scope>NUCLEOTIDE SEQUENCE [LARGE SCALE GENOMIC DNA]</scope>
    <source>
        <strain evidence="13">cv. Yunnan</strain>
        <tissue evidence="12">Vines</tissue>
    </source>
</reference>
<dbReference type="GO" id="GO:0006355">
    <property type="term" value="P:regulation of DNA-templated transcription"/>
    <property type="evidence" value="ECO:0007669"/>
    <property type="project" value="InterPro"/>
</dbReference>
<evidence type="ECO:0000256" key="10">
    <source>
        <dbReference type="SAM" id="MobiDB-lite"/>
    </source>
</evidence>
<organism evidence="12 13">
    <name type="scientific">Cuscuta australis</name>
    <dbReference type="NCBI Taxonomy" id="267555"/>
    <lineage>
        <taxon>Eukaryota</taxon>
        <taxon>Viridiplantae</taxon>
        <taxon>Streptophyta</taxon>
        <taxon>Embryophyta</taxon>
        <taxon>Tracheophyta</taxon>
        <taxon>Spermatophyta</taxon>
        <taxon>Magnoliopsida</taxon>
        <taxon>eudicotyledons</taxon>
        <taxon>Gunneridae</taxon>
        <taxon>Pentapetalae</taxon>
        <taxon>asterids</taxon>
        <taxon>lamiids</taxon>
        <taxon>Solanales</taxon>
        <taxon>Convolvulaceae</taxon>
        <taxon>Cuscuteae</taxon>
        <taxon>Cuscuta</taxon>
        <taxon>Cuscuta subgen. Grammica</taxon>
        <taxon>Cuscuta sect. Cleistogrammica</taxon>
    </lineage>
</organism>
<dbReference type="GO" id="GO:0005737">
    <property type="term" value="C:cytoplasm"/>
    <property type="evidence" value="ECO:0007669"/>
    <property type="project" value="UniProtKB-SubCell"/>
</dbReference>
<evidence type="ECO:0000256" key="4">
    <source>
        <dbReference type="ARBA" id="ARBA00022499"/>
    </source>
</evidence>
<keyword evidence="5" id="KW-0597">Phosphoprotein</keyword>
<evidence type="ECO:0000256" key="5">
    <source>
        <dbReference type="ARBA" id="ARBA00022553"/>
    </source>
</evidence>
<feature type="region of interest" description="Disordered" evidence="10">
    <location>
        <begin position="24"/>
        <end position="73"/>
    </location>
</feature>
<sequence>MGRIETLGLHNKISELRSITPNTERRKWKKTDCSSAPLRRSNRLKGIPLEDPLHGSREGKPCGDNEGKPQGDLHVDEPKIEIEEVRAACNYEDLRKARILENKARLESLGLQKTISELWSISGKPVLQKRKRIKIDYSAGPLRRSTRLKALPLDCPTLDGSREGKPHSEVDCKHRGNLDVDEPRIEMEEVKATCDYEDLRKARILENKARLESLGFQKTISELRSISKKPKLQKRKLIKTEYSVEELRRSTHVKSKTSNHTAPVKVEEDECSEYNAHRPLRYALDRRCSSKARGSVYDPVYGICCHFCRQKKLCGEDDCKHCGDLDLDQPCIGKTDCSFCHSTNGILCRACLKVRYGEEMEEVRSNQEWMCPHCVEDKGINPYWICNSIFFILDSSFCLKKRRMAPTGIAIYRAREMGYKSVAHLLMDELKKRRHPILP</sequence>
<keyword evidence="7" id="KW-0805">Transcription regulation</keyword>
<protein>
    <recommendedName>
        <fullName evidence="11">Zinc-finger domain-containing protein</fullName>
    </recommendedName>
</protein>
<comment type="caution">
    <text evidence="12">The sequence shown here is derived from an EMBL/GenBank/DDBJ whole genome shotgun (WGS) entry which is preliminary data.</text>
</comment>
<evidence type="ECO:0000256" key="7">
    <source>
        <dbReference type="ARBA" id="ARBA00023015"/>
    </source>
</evidence>
<evidence type="ECO:0000256" key="3">
    <source>
        <dbReference type="ARBA" id="ARBA00022490"/>
    </source>
</evidence>
<comment type="subcellular location">
    <subcellularLocation>
        <location evidence="2">Cytoplasm</location>
    </subcellularLocation>
    <subcellularLocation>
        <location evidence="1">Nucleus</location>
    </subcellularLocation>
</comment>
<keyword evidence="8" id="KW-0804">Transcription</keyword>
<keyword evidence="4" id="KW-1017">Isopeptide bond</keyword>
<feature type="compositionally biased region" description="Basic and acidic residues" evidence="10">
    <location>
        <begin position="51"/>
        <end position="73"/>
    </location>
</feature>
<evidence type="ECO:0000256" key="1">
    <source>
        <dbReference type="ARBA" id="ARBA00004123"/>
    </source>
</evidence>
<proteinExistence type="predicted"/>
<dbReference type="InterPro" id="IPR018866">
    <property type="entry name" value="Znf-4CXXC_R1"/>
</dbReference>
<keyword evidence="3" id="KW-0963">Cytoplasm</keyword>
<dbReference type="AlphaFoldDB" id="A0A328D8G4"/>
<keyword evidence="9" id="KW-0539">Nucleus</keyword>
<evidence type="ECO:0000256" key="6">
    <source>
        <dbReference type="ARBA" id="ARBA00022843"/>
    </source>
</evidence>
<gene>
    <name evidence="12" type="ORF">DM860_010264</name>
</gene>
<keyword evidence="13" id="KW-1185">Reference proteome</keyword>
<evidence type="ECO:0000256" key="8">
    <source>
        <dbReference type="ARBA" id="ARBA00023163"/>
    </source>
</evidence>
<dbReference type="PANTHER" id="PTHR31169:SF15">
    <property type="entry name" value="EXPRESSED PROTEIN"/>
    <property type="match status" value="1"/>
</dbReference>
<name>A0A328D8G4_9ASTE</name>
<dbReference type="EMBL" id="NQVE01000188">
    <property type="protein sequence ID" value="RAL41470.1"/>
    <property type="molecule type" value="Genomic_DNA"/>
</dbReference>
<evidence type="ECO:0000313" key="12">
    <source>
        <dbReference type="EMBL" id="RAL41470.1"/>
    </source>
</evidence>
<evidence type="ECO:0000259" key="11">
    <source>
        <dbReference type="Pfam" id="PF10497"/>
    </source>
</evidence>
<dbReference type="GO" id="GO:0005634">
    <property type="term" value="C:nucleus"/>
    <property type="evidence" value="ECO:0007669"/>
    <property type="project" value="UniProtKB-SubCell"/>
</dbReference>